<organism evidence="3 4">
    <name type="scientific">Nocardia aobensis</name>
    <dbReference type="NCBI Taxonomy" id="257277"/>
    <lineage>
        <taxon>Bacteria</taxon>
        <taxon>Bacillati</taxon>
        <taxon>Actinomycetota</taxon>
        <taxon>Actinomycetes</taxon>
        <taxon>Mycobacteriales</taxon>
        <taxon>Nocardiaceae</taxon>
        <taxon>Nocardia</taxon>
    </lineage>
</organism>
<gene>
    <name evidence="3" type="ORF">ACFYU5_33355</name>
</gene>
<comment type="caution">
    <text evidence="3">The sequence shown here is derived from an EMBL/GenBank/DDBJ whole genome shotgun (WGS) entry which is preliminary data.</text>
</comment>
<feature type="domain" description="Rv3651-like C-terminal" evidence="2">
    <location>
        <begin position="240"/>
        <end position="318"/>
    </location>
</feature>
<dbReference type="Pfam" id="PF21043">
    <property type="entry name" value="Rv3651-like_C"/>
    <property type="match status" value="1"/>
</dbReference>
<keyword evidence="4" id="KW-1185">Reference proteome</keyword>
<evidence type="ECO:0000259" key="2">
    <source>
        <dbReference type="Pfam" id="PF21043"/>
    </source>
</evidence>
<evidence type="ECO:0000313" key="3">
    <source>
        <dbReference type="EMBL" id="MFF0501324.1"/>
    </source>
</evidence>
<dbReference type="InterPro" id="IPR041458">
    <property type="entry name" value="Rv3651-like_N"/>
</dbReference>
<feature type="domain" description="Rv3651-like N-terminal" evidence="1">
    <location>
        <begin position="9"/>
        <end position="110"/>
    </location>
</feature>
<dbReference type="RefSeq" id="WP_255420476.1">
    <property type="nucleotide sequence ID" value="NZ_JBIAMT010000008.1"/>
</dbReference>
<name>A0ABW6PDS3_9NOCA</name>
<accession>A0ABW6PDS3</accession>
<evidence type="ECO:0000259" key="1">
    <source>
        <dbReference type="Pfam" id="PF18007"/>
    </source>
</evidence>
<proteinExistence type="predicted"/>
<dbReference type="InterPro" id="IPR048578">
    <property type="entry name" value="Rv3651-like_C"/>
</dbReference>
<reference evidence="3 4" key="1">
    <citation type="submission" date="2024-10" db="EMBL/GenBank/DDBJ databases">
        <title>The Natural Products Discovery Center: Release of the First 8490 Sequenced Strains for Exploring Actinobacteria Biosynthetic Diversity.</title>
        <authorList>
            <person name="Kalkreuter E."/>
            <person name="Kautsar S.A."/>
            <person name="Yang D."/>
            <person name="Bader C.D."/>
            <person name="Teijaro C.N."/>
            <person name="Fluegel L."/>
            <person name="Davis C.M."/>
            <person name="Simpson J.R."/>
            <person name="Lauterbach L."/>
            <person name="Steele A.D."/>
            <person name="Gui C."/>
            <person name="Meng S."/>
            <person name="Li G."/>
            <person name="Viehrig K."/>
            <person name="Ye F."/>
            <person name="Su P."/>
            <person name="Kiefer A.F."/>
            <person name="Nichols A."/>
            <person name="Cepeda A.J."/>
            <person name="Yan W."/>
            <person name="Fan B."/>
            <person name="Jiang Y."/>
            <person name="Adhikari A."/>
            <person name="Zheng C.-J."/>
            <person name="Schuster L."/>
            <person name="Cowan T.M."/>
            <person name="Smanski M.J."/>
            <person name="Chevrette M.G."/>
            <person name="De Carvalho L.P.S."/>
            <person name="Shen B."/>
        </authorList>
    </citation>
    <scope>NUCLEOTIDE SEQUENCE [LARGE SCALE GENOMIC DNA]</scope>
    <source>
        <strain evidence="3 4">NPDC004119</strain>
    </source>
</reference>
<sequence>MRSDAVIPWITIETLMPDVMTVASVGETPREFASWQRVVQRVLTKMPAVYDSLTTARLADALYSARDRAEEVDLRIPTRAGQHELKLRPVFGPAGDVHGLRLWIGPAAATVAEPRPAVGAIWDLDSQTVQQPSGITRLPGVDVQEYVPRMSIAEVFHRMTAFDRHSEVLDLLYEPKAGAKMQFDVAVPHNSGRPGRWRVTIRARDDDRTRGAWWLIEDVSSDDQPATWSTLERVGLREAHRRAGTHLAVIELEHTSISHWLTDPAPWMRWDYLFRPVDVFHPDDRGRLIELSGRLAAGDTAGVTVRALNYGGGYTPTSMLLYPYPGYSTRQLAIAQLVRVADDVPMMEPHREAFAARNHRVPIGYDDQLQHRLAFRMNRSPVY</sequence>
<dbReference type="EMBL" id="JBIAMT010000008">
    <property type="protein sequence ID" value="MFF0501324.1"/>
    <property type="molecule type" value="Genomic_DNA"/>
</dbReference>
<dbReference type="Pfam" id="PF18007">
    <property type="entry name" value="Rv3651-like_N"/>
    <property type="match status" value="1"/>
</dbReference>
<dbReference type="Proteomes" id="UP001601442">
    <property type="component" value="Unassembled WGS sequence"/>
</dbReference>
<protein>
    <submittedName>
        <fullName evidence="3">GAF domain-containing protein</fullName>
    </submittedName>
</protein>
<evidence type="ECO:0000313" key="4">
    <source>
        <dbReference type="Proteomes" id="UP001601442"/>
    </source>
</evidence>